<protein>
    <submittedName>
        <fullName evidence="1">Uncharacterized protein</fullName>
    </submittedName>
</protein>
<organism evidence="1 2">
    <name type="scientific">Liparis tanakae</name>
    <name type="common">Tanaka's snailfish</name>
    <dbReference type="NCBI Taxonomy" id="230148"/>
    <lineage>
        <taxon>Eukaryota</taxon>
        <taxon>Metazoa</taxon>
        <taxon>Chordata</taxon>
        <taxon>Craniata</taxon>
        <taxon>Vertebrata</taxon>
        <taxon>Euteleostomi</taxon>
        <taxon>Actinopterygii</taxon>
        <taxon>Neopterygii</taxon>
        <taxon>Teleostei</taxon>
        <taxon>Neoteleostei</taxon>
        <taxon>Acanthomorphata</taxon>
        <taxon>Eupercaria</taxon>
        <taxon>Perciformes</taxon>
        <taxon>Cottioidei</taxon>
        <taxon>Cottales</taxon>
        <taxon>Liparidae</taxon>
        <taxon>Liparis</taxon>
    </lineage>
</organism>
<sequence>MDKELMPGDKELEMNCGHDVEDGDEKFVVKLDPVASKLPLLEPDLEPVREPEAEPDALTL</sequence>
<name>A0A4Z2HTF0_9TELE</name>
<dbReference type="EMBL" id="SRLO01000182">
    <property type="protein sequence ID" value="TNN68930.1"/>
    <property type="molecule type" value="Genomic_DNA"/>
</dbReference>
<keyword evidence="2" id="KW-1185">Reference proteome</keyword>
<evidence type="ECO:0000313" key="2">
    <source>
        <dbReference type="Proteomes" id="UP000314294"/>
    </source>
</evidence>
<evidence type="ECO:0000313" key="1">
    <source>
        <dbReference type="EMBL" id="TNN68930.1"/>
    </source>
</evidence>
<accession>A0A4Z2HTF0</accession>
<dbReference type="Proteomes" id="UP000314294">
    <property type="component" value="Unassembled WGS sequence"/>
</dbReference>
<gene>
    <name evidence="1" type="ORF">EYF80_020791</name>
</gene>
<proteinExistence type="predicted"/>
<comment type="caution">
    <text evidence="1">The sequence shown here is derived from an EMBL/GenBank/DDBJ whole genome shotgun (WGS) entry which is preliminary data.</text>
</comment>
<dbReference type="AlphaFoldDB" id="A0A4Z2HTF0"/>
<reference evidence="1 2" key="1">
    <citation type="submission" date="2019-03" db="EMBL/GenBank/DDBJ databases">
        <title>First draft genome of Liparis tanakae, snailfish: a comprehensive survey of snailfish specific genes.</title>
        <authorList>
            <person name="Kim W."/>
            <person name="Song I."/>
            <person name="Jeong J.-H."/>
            <person name="Kim D."/>
            <person name="Kim S."/>
            <person name="Ryu S."/>
            <person name="Song J.Y."/>
            <person name="Lee S.K."/>
        </authorList>
    </citation>
    <scope>NUCLEOTIDE SEQUENCE [LARGE SCALE GENOMIC DNA]</scope>
    <source>
        <tissue evidence="1">Muscle</tissue>
    </source>
</reference>